<feature type="region of interest" description="Disordered" evidence="1">
    <location>
        <begin position="99"/>
        <end position="149"/>
    </location>
</feature>
<proteinExistence type="predicted"/>
<organism evidence="3 4">
    <name type="scientific">Rubinisphaera brasiliensis (strain ATCC 49424 / DSM 5305 / JCM 21570 / IAM 15109 / NBRC 103401 / IFAM 1448)</name>
    <name type="common">Planctomyces brasiliensis</name>
    <dbReference type="NCBI Taxonomy" id="756272"/>
    <lineage>
        <taxon>Bacteria</taxon>
        <taxon>Pseudomonadati</taxon>
        <taxon>Planctomycetota</taxon>
        <taxon>Planctomycetia</taxon>
        <taxon>Planctomycetales</taxon>
        <taxon>Planctomycetaceae</taxon>
        <taxon>Rubinisphaera</taxon>
    </lineage>
</organism>
<feature type="compositionally biased region" description="Polar residues" evidence="1">
    <location>
        <begin position="309"/>
        <end position="318"/>
    </location>
</feature>
<dbReference type="EMBL" id="CP002546">
    <property type="protein sequence ID" value="ADY59828.1"/>
    <property type="molecule type" value="Genomic_DNA"/>
</dbReference>
<dbReference type="eggNOG" id="COG1657">
    <property type="taxonomic scope" value="Bacteria"/>
</dbReference>
<dbReference type="Proteomes" id="UP000006860">
    <property type="component" value="Chromosome"/>
</dbReference>
<feature type="compositionally biased region" description="Basic and acidic residues" evidence="1">
    <location>
        <begin position="264"/>
        <end position="277"/>
    </location>
</feature>
<keyword evidence="2" id="KW-1133">Transmembrane helix</keyword>
<evidence type="ECO:0000256" key="1">
    <source>
        <dbReference type="SAM" id="MobiDB-lite"/>
    </source>
</evidence>
<feature type="compositionally biased region" description="Basic and acidic residues" evidence="1">
    <location>
        <begin position="247"/>
        <end position="256"/>
    </location>
</feature>
<dbReference type="HOGENOM" id="CLU_387177_0_0_0"/>
<dbReference type="SUPFAM" id="SSF48239">
    <property type="entry name" value="Terpenoid cyclases/Protein prenyltransferases"/>
    <property type="match status" value="1"/>
</dbReference>
<name>F0SKX5_RUBBR</name>
<feature type="transmembrane region" description="Helical" evidence="2">
    <location>
        <begin position="60"/>
        <end position="81"/>
    </location>
</feature>
<reference evidence="4" key="1">
    <citation type="submission" date="2011-02" db="EMBL/GenBank/DDBJ databases">
        <title>The complete genome of Planctomyces brasiliensis DSM 5305.</title>
        <authorList>
            <person name="Lucas S."/>
            <person name="Copeland A."/>
            <person name="Lapidus A."/>
            <person name="Bruce D."/>
            <person name="Goodwin L."/>
            <person name="Pitluck S."/>
            <person name="Kyrpides N."/>
            <person name="Mavromatis K."/>
            <person name="Pagani I."/>
            <person name="Ivanova N."/>
            <person name="Ovchinnikova G."/>
            <person name="Lu M."/>
            <person name="Detter J.C."/>
            <person name="Han C."/>
            <person name="Land M."/>
            <person name="Hauser L."/>
            <person name="Markowitz V."/>
            <person name="Cheng J.-F."/>
            <person name="Hugenholtz P."/>
            <person name="Woyke T."/>
            <person name="Wu D."/>
            <person name="Tindall B."/>
            <person name="Pomrenke H.G."/>
            <person name="Brambilla E."/>
            <person name="Klenk H.-P."/>
            <person name="Eisen J.A."/>
        </authorList>
    </citation>
    <scope>NUCLEOTIDE SEQUENCE [LARGE SCALE GENOMIC DNA]</scope>
    <source>
        <strain evidence="4">ATCC 49424 / DSM 5305 / JCM 21570 / NBRC 103401 / IFAM 1448</strain>
    </source>
</reference>
<keyword evidence="2" id="KW-0812">Transmembrane</keyword>
<dbReference type="OrthoDB" id="238862at2"/>
<feature type="compositionally biased region" description="Basic and acidic residues" evidence="1">
    <location>
        <begin position="126"/>
        <end position="135"/>
    </location>
</feature>
<feature type="transmembrane region" description="Helical" evidence="2">
    <location>
        <begin position="26"/>
        <end position="48"/>
    </location>
</feature>
<dbReference type="AlphaFoldDB" id="F0SKX5"/>
<dbReference type="STRING" id="756272.Plabr_2226"/>
<keyword evidence="2" id="KW-0472">Membrane</keyword>
<evidence type="ECO:0000313" key="3">
    <source>
        <dbReference type="EMBL" id="ADY59828.1"/>
    </source>
</evidence>
<evidence type="ECO:0000313" key="4">
    <source>
        <dbReference type="Proteomes" id="UP000006860"/>
    </source>
</evidence>
<gene>
    <name evidence="3" type="ordered locus">Plabr_2226</name>
</gene>
<accession>F0SKX5</accession>
<protein>
    <submittedName>
        <fullName evidence="3">Prenyltransferase/squalene oxidase</fullName>
    </submittedName>
</protein>
<dbReference type="KEGG" id="pbs:Plabr_2226"/>
<sequence length="742" mass="81946">MIWSSDQFFEWLSSTLGAPLQQTEQWVWGGLVLGFLFASVHLLTMLVTRWGDHHASSKSLLFSVLIHLMSGAGVIVFAPGLPVEKKERDPEPIQIQDIMLSGTRQTRDDQPGNTPAWEAAPTQQKEITRAEREIPTPEPSAIPEREQEQPEELLGNDIGALDMTLPRVPEQPQLAQNDAEQMRSEAADIPEFAPAEVPDPAVEMTASPEETRVIRSPRPDAVTDTEMVQRPESGGADRLADVPIETRTLRSPDLERGPVPAMPDRGEIADAIERRQAPEQTTDDGMVTGQDMINPEGPSAASDADNRAVTRSSRNSPGSEEPLPEMTRTPAPAEPSLVDAGTITARPSSPVASQVPLLEGLPKLNFDAIRRGETAEIPATYRLRDLARRKEIARRNGGTDASEEAVERSLAWLASIQEEDGRWDGSKWGSGRIEIDEAGINRQNAGVDADMGLTGLTVLAFLGAGYTQEEGKYSRNVDRAIDWLISQQREDGYLGGNATRYAGMYCHGMAAYALGEAYGMRSERRIDDRLSKAVAKASEFTIGMQNQEDGGWRYLPGWSGDMSMFGWQMMALKSAEIAGVAIPSTAEDLMVKFLVDRSLGENKGLASYHPEYGSEITAPMTAEAMFCKQMLGIRRDNPASQQAAAFLLDPENRPRPSDPNLYYWYYGTLAMYQYGGEEWTQWNVRLRELLIESQLKRGPMAGSWNPEGPWGGYGGRVYSTALATLSLEVYYRFLPLYRISDE</sequence>
<dbReference type="CDD" id="cd00688">
    <property type="entry name" value="ISOPREN_C2_like"/>
    <property type="match status" value="1"/>
</dbReference>
<feature type="region of interest" description="Disordered" evidence="1">
    <location>
        <begin position="228"/>
        <end position="351"/>
    </location>
</feature>
<dbReference type="InterPro" id="IPR008930">
    <property type="entry name" value="Terpenoid_cyclase/PrenylTrfase"/>
</dbReference>
<evidence type="ECO:0000256" key="2">
    <source>
        <dbReference type="SAM" id="Phobius"/>
    </source>
</evidence>
<dbReference type="RefSeq" id="WP_013628552.1">
    <property type="nucleotide sequence ID" value="NC_015174.1"/>
</dbReference>
<keyword evidence="4" id="KW-1185">Reference proteome</keyword>
<dbReference type="Gene3D" id="1.50.10.20">
    <property type="match status" value="1"/>
</dbReference>